<keyword evidence="2" id="KW-1185">Reference proteome</keyword>
<dbReference type="InterPro" id="IPR041492">
    <property type="entry name" value="HAD_2"/>
</dbReference>
<dbReference type="InterPro" id="IPR023214">
    <property type="entry name" value="HAD_sf"/>
</dbReference>
<dbReference type="InterPro" id="IPR050155">
    <property type="entry name" value="HAD-like_hydrolase_sf"/>
</dbReference>
<dbReference type="RefSeq" id="WP_154477393.1">
    <property type="nucleotide sequence ID" value="NZ_VULY01000018.1"/>
</dbReference>
<organism evidence="1 2">
    <name type="scientific">Suipraeoptans intestinalis</name>
    <dbReference type="NCBI Taxonomy" id="2606628"/>
    <lineage>
        <taxon>Bacteria</taxon>
        <taxon>Bacillati</taxon>
        <taxon>Bacillota</taxon>
        <taxon>Clostridia</taxon>
        <taxon>Lachnospirales</taxon>
        <taxon>Lachnospiraceae</taxon>
        <taxon>Suipraeoptans</taxon>
    </lineage>
</organism>
<proteinExistence type="predicted"/>
<evidence type="ECO:0000313" key="1">
    <source>
        <dbReference type="EMBL" id="MSR94032.1"/>
    </source>
</evidence>
<keyword evidence="1" id="KW-0378">Hydrolase</keyword>
<gene>
    <name evidence="1" type="ORF">FYJ34_07120</name>
</gene>
<dbReference type="PANTHER" id="PTHR43434">
    <property type="entry name" value="PHOSPHOGLYCOLATE PHOSPHATASE"/>
    <property type="match status" value="1"/>
</dbReference>
<dbReference type="NCBIfam" id="TIGR01549">
    <property type="entry name" value="HAD-SF-IA-v1"/>
    <property type="match status" value="1"/>
</dbReference>
<name>A0A6N7V4C7_9FIRM</name>
<dbReference type="SFLD" id="SFLDS00003">
    <property type="entry name" value="Haloacid_Dehalogenase"/>
    <property type="match status" value="1"/>
</dbReference>
<accession>A0A6N7V4C7</accession>
<dbReference type="EMBL" id="VULY01000018">
    <property type="protein sequence ID" value="MSR94032.1"/>
    <property type="molecule type" value="Genomic_DNA"/>
</dbReference>
<dbReference type="Proteomes" id="UP000434409">
    <property type="component" value="Unassembled WGS sequence"/>
</dbReference>
<evidence type="ECO:0000313" key="2">
    <source>
        <dbReference type="Proteomes" id="UP000434409"/>
    </source>
</evidence>
<protein>
    <submittedName>
        <fullName evidence="1">HAD family hydrolase</fullName>
    </submittedName>
</protein>
<sequence length="208" mass="23754">MEAVIFDLDGTLWDSTEEVARAWNEVLAGRTDIAKTVTPEELKGEFGKPLQEIIANVFPKIQEEERESFTEAILSYQNKKMEEADCLRYPHMEETIQTLSKQYRLFIVSNCQAGYIEAFLKNTGLGEYITDFTCPGDTGMLKAENIRYIMKKHRLQRAVYVGDTRGDEAACKEADIPMIYAAYGFGWVEDAHEQISDLQELQGILDKF</sequence>
<dbReference type="InterPro" id="IPR023198">
    <property type="entry name" value="PGP-like_dom2"/>
</dbReference>
<dbReference type="PANTHER" id="PTHR43434:SF1">
    <property type="entry name" value="PHOSPHOGLYCOLATE PHOSPHATASE"/>
    <property type="match status" value="1"/>
</dbReference>
<dbReference type="Gene3D" id="3.40.50.1000">
    <property type="entry name" value="HAD superfamily/HAD-like"/>
    <property type="match status" value="1"/>
</dbReference>
<dbReference type="Gene3D" id="1.10.150.240">
    <property type="entry name" value="Putative phosphatase, domain 2"/>
    <property type="match status" value="1"/>
</dbReference>
<reference evidence="1 2" key="1">
    <citation type="submission" date="2019-08" db="EMBL/GenBank/DDBJ databases">
        <title>In-depth cultivation of the pig gut microbiome towards novel bacterial diversity and tailored functional studies.</title>
        <authorList>
            <person name="Wylensek D."/>
            <person name="Hitch T.C.A."/>
            <person name="Clavel T."/>
        </authorList>
    </citation>
    <scope>NUCLEOTIDE SEQUENCE [LARGE SCALE GENOMIC DNA]</scope>
    <source>
        <strain evidence="1 2">68-1-5</strain>
    </source>
</reference>
<dbReference type="Pfam" id="PF13419">
    <property type="entry name" value="HAD_2"/>
    <property type="match status" value="1"/>
</dbReference>
<dbReference type="SFLD" id="SFLDG01129">
    <property type="entry name" value="C1.5:_HAD__Beta-PGM__Phosphata"/>
    <property type="match status" value="1"/>
</dbReference>
<comment type="caution">
    <text evidence="1">The sequence shown here is derived from an EMBL/GenBank/DDBJ whole genome shotgun (WGS) entry which is preliminary data.</text>
</comment>
<dbReference type="InterPro" id="IPR036412">
    <property type="entry name" value="HAD-like_sf"/>
</dbReference>
<dbReference type="GO" id="GO:0008967">
    <property type="term" value="F:phosphoglycolate phosphatase activity"/>
    <property type="evidence" value="ECO:0007669"/>
    <property type="project" value="TreeGrafter"/>
</dbReference>
<dbReference type="GO" id="GO:0006281">
    <property type="term" value="P:DNA repair"/>
    <property type="evidence" value="ECO:0007669"/>
    <property type="project" value="TreeGrafter"/>
</dbReference>
<dbReference type="SUPFAM" id="SSF56784">
    <property type="entry name" value="HAD-like"/>
    <property type="match status" value="1"/>
</dbReference>
<dbReference type="InterPro" id="IPR006439">
    <property type="entry name" value="HAD-SF_hydro_IA"/>
</dbReference>
<dbReference type="AlphaFoldDB" id="A0A6N7V4C7"/>